<gene>
    <name evidence="2" type="ORF">M5K25_017123</name>
</gene>
<sequence length="119" mass="13406">MDRLDPRADVVILAKPRRDGEKGVGSSHPNDDIRGKIADGRKCRFRQPETASTYIPKACSAWKGTIAFVLSPNSHFSSQNIKNNIKNEKVEDNPKGYLVIFHVVSAEHQNSSRSYVFRH</sequence>
<protein>
    <submittedName>
        <fullName evidence="2">Uncharacterized protein</fullName>
    </submittedName>
</protein>
<dbReference type="EMBL" id="JANQDX010000013">
    <property type="protein sequence ID" value="KAL0913645.1"/>
    <property type="molecule type" value="Genomic_DNA"/>
</dbReference>
<comment type="caution">
    <text evidence="2">The sequence shown here is derived from an EMBL/GenBank/DDBJ whole genome shotgun (WGS) entry which is preliminary data.</text>
</comment>
<keyword evidence="3" id="KW-1185">Reference proteome</keyword>
<evidence type="ECO:0000256" key="1">
    <source>
        <dbReference type="SAM" id="MobiDB-lite"/>
    </source>
</evidence>
<evidence type="ECO:0000313" key="2">
    <source>
        <dbReference type="EMBL" id="KAL0913645.1"/>
    </source>
</evidence>
<accession>A0ABD0ULM1</accession>
<proteinExistence type="predicted"/>
<evidence type="ECO:0000313" key="3">
    <source>
        <dbReference type="Proteomes" id="UP001552299"/>
    </source>
</evidence>
<name>A0ABD0ULM1_DENTH</name>
<feature type="region of interest" description="Disordered" evidence="1">
    <location>
        <begin position="16"/>
        <end position="36"/>
    </location>
</feature>
<dbReference type="AlphaFoldDB" id="A0ABD0ULM1"/>
<reference evidence="2 3" key="1">
    <citation type="journal article" date="2024" name="Plant Biotechnol. J.">
        <title>Dendrobium thyrsiflorum genome and its molecular insights into genes involved in important horticultural traits.</title>
        <authorList>
            <person name="Chen B."/>
            <person name="Wang J.Y."/>
            <person name="Zheng P.J."/>
            <person name="Li K.L."/>
            <person name="Liang Y.M."/>
            <person name="Chen X.F."/>
            <person name="Zhang C."/>
            <person name="Zhao X."/>
            <person name="He X."/>
            <person name="Zhang G.Q."/>
            <person name="Liu Z.J."/>
            <person name="Xu Q."/>
        </authorList>
    </citation>
    <scope>NUCLEOTIDE SEQUENCE [LARGE SCALE GENOMIC DNA]</scope>
    <source>
        <strain evidence="2">GZMU011</strain>
    </source>
</reference>
<organism evidence="2 3">
    <name type="scientific">Dendrobium thyrsiflorum</name>
    <name type="common">Pinecone-like raceme dendrobium</name>
    <name type="synonym">Orchid</name>
    <dbReference type="NCBI Taxonomy" id="117978"/>
    <lineage>
        <taxon>Eukaryota</taxon>
        <taxon>Viridiplantae</taxon>
        <taxon>Streptophyta</taxon>
        <taxon>Embryophyta</taxon>
        <taxon>Tracheophyta</taxon>
        <taxon>Spermatophyta</taxon>
        <taxon>Magnoliopsida</taxon>
        <taxon>Liliopsida</taxon>
        <taxon>Asparagales</taxon>
        <taxon>Orchidaceae</taxon>
        <taxon>Epidendroideae</taxon>
        <taxon>Malaxideae</taxon>
        <taxon>Dendrobiinae</taxon>
        <taxon>Dendrobium</taxon>
    </lineage>
</organism>
<dbReference type="Proteomes" id="UP001552299">
    <property type="component" value="Unassembled WGS sequence"/>
</dbReference>